<reference evidence="1" key="1">
    <citation type="submission" date="2019-07" db="EMBL/GenBank/DDBJ databases">
        <title>Helicobacter labacensis sp. nov., Helicobacter mehlei sp. nov. and Helicobacter vulpis sp. nov., isolated from gastric mucosa of red fox (Vulpis vulpis).</title>
        <authorList>
            <person name="Kusar D."/>
            <person name="Gruntar I."/>
            <person name="Pate M."/>
            <person name="Zajc U."/>
            <person name="Ocepek M."/>
        </authorList>
    </citation>
    <scope>NUCLEOTIDE SEQUENCE [LARGE SCALE GENOMIC DNA]</scope>
    <source>
        <strain evidence="1">L8b</strain>
    </source>
</reference>
<comment type="caution">
    <text evidence="1">The sequence shown here is derived from an EMBL/GenBank/DDBJ whole genome shotgun (WGS) entry which is preliminary data.</text>
</comment>
<organism evidence="1 2">
    <name type="scientific">Helicobacter mehlei</name>
    <dbReference type="NCBI Taxonomy" id="2316080"/>
    <lineage>
        <taxon>Bacteria</taxon>
        <taxon>Pseudomonadati</taxon>
        <taxon>Campylobacterota</taxon>
        <taxon>Epsilonproteobacteria</taxon>
        <taxon>Campylobacterales</taxon>
        <taxon>Helicobacteraceae</taxon>
        <taxon>Helicobacter</taxon>
    </lineage>
</organism>
<proteinExistence type="predicted"/>
<dbReference type="EMBL" id="VKGC01000068">
    <property type="protein sequence ID" value="TSA78776.1"/>
    <property type="molecule type" value="Genomic_DNA"/>
</dbReference>
<accession>A0A553UF44</accession>
<protein>
    <submittedName>
        <fullName evidence="1">Uncharacterized protein</fullName>
    </submittedName>
</protein>
<sequence length="112" mass="12592">MQVEVLKDELTNHGVETFLGAKKQEIKQSIKENLKHIEIDPIVLECITETSSDELLLKAMNLHFINKNILLAAIIAKDELLKMVRNNLENAKGNPVIIAAAEKVARMFSDLK</sequence>
<evidence type="ECO:0000313" key="1">
    <source>
        <dbReference type="EMBL" id="TSA78776.1"/>
    </source>
</evidence>
<dbReference type="AlphaFoldDB" id="A0A553UF44"/>
<gene>
    <name evidence="1" type="ORF">FNE76_08120</name>
</gene>
<dbReference type="Proteomes" id="UP000319322">
    <property type="component" value="Unassembled WGS sequence"/>
</dbReference>
<name>A0A553UF44_9HELI</name>
<reference evidence="1" key="2">
    <citation type="submission" date="2019-07" db="EMBL/GenBank/DDBJ databases">
        <authorList>
            <person name="Papic B."/>
        </authorList>
    </citation>
    <scope>NUCLEOTIDE SEQUENCE [LARGE SCALE GENOMIC DNA]</scope>
    <source>
        <strain evidence="1">L8b</strain>
    </source>
</reference>
<dbReference type="OrthoDB" id="5324092at2"/>
<evidence type="ECO:0000313" key="2">
    <source>
        <dbReference type="Proteomes" id="UP000319322"/>
    </source>
</evidence>
<feature type="non-terminal residue" evidence="1">
    <location>
        <position position="112"/>
    </location>
</feature>
<keyword evidence="2" id="KW-1185">Reference proteome</keyword>